<reference evidence="5 6" key="1">
    <citation type="journal article" date="2010" name="Proc. Natl. Acad. Sci. U.S.A.">
        <title>Nitrosopumilus maritimus genome reveals unique mechanisms for nitrification and autotrophy in globally distributed marine crenarchaea.</title>
        <authorList>
            <person name="Walker C.B."/>
            <person name="de la Torre J.R."/>
            <person name="Klotz M.G."/>
            <person name="Urakawa H."/>
            <person name="Pinel N."/>
            <person name="Arp D.J."/>
            <person name="Brochier-Armanet C."/>
            <person name="Chain P.S."/>
            <person name="Chan P.P."/>
            <person name="Gollabgir A."/>
            <person name="Hemp J."/>
            <person name="Hugler M."/>
            <person name="Karr E.A."/>
            <person name="Konneke M."/>
            <person name="Shin M."/>
            <person name="Lawton T.J."/>
            <person name="Lowe T."/>
            <person name="Martens-Habbena W."/>
            <person name="Sayavedra-Soto L.A."/>
            <person name="Lang D."/>
            <person name="Sievert S.M."/>
            <person name="Rosenzweig A.C."/>
            <person name="Manning G."/>
            <person name="Stahl D.A."/>
        </authorList>
    </citation>
    <scope>NUCLEOTIDE SEQUENCE [LARGE SCALE GENOMIC DNA]</scope>
    <source>
        <strain evidence="5 6">SCM1</strain>
    </source>
</reference>
<dbReference type="GO" id="GO:0006281">
    <property type="term" value="P:DNA repair"/>
    <property type="evidence" value="ECO:0000318"/>
    <property type="project" value="GO_Central"/>
</dbReference>
<dbReference type="RefSeq" id="WP_012215595.1">
    <property type="nucleotide sequence ID" value="NC_010085.1"/>
</dbReference>
<dbReference type="SUPFAM" id="SSF56300">
    <property type="entry name" value="Metallo-dependent phosphatases"/>
    <property type="match status" value="1"/>
</dbReference>
<name>A9A5V3_NITMS</name>
<sequence length="415" mass="47746">MYKFAHVSDIHLGFQDKKELQKIEQEVFEEVVCTCIKQKVDFVLITGDLFHRNLPEMRVQRFAFKNFKKLYDAKIPIYVVYGSHDFSPIEYSVIDLLTDVGYLTKVSKEHTNNEKTELDFTEDPKTKVKLVGISGRTAGIDKENYENLELPVLDNSFKIFLFHIGIDELNSSSEIDTNSIPIESLPKGFDYYAGGHVHVFSHKQVKNLGEICYPGTPFAGYHSDLEENAKQVKRGFVIVEFDNKIKNVKFCEIKKTDYELLEFNANGKTANALNIEILKKISQIIPENKIILLKVQGELKSGKTTEVNFIEFKEKLLQSGAREVNVNRINLFSKKYHIEKIEAGKKEELENKIFEENIKKIKTEQPELSGEKGILFAKELLQFLKEPINTNEKKIDYQKRISAAVLAMMGIEMEK</sequence>
<evidence type="ECO:0000256" key="3">
    <source>
        <dbReference type="ARBA" id="ARBA00022839"/>
    </source>
</evidence>
<dbReference type="EnsemblBacteria" id="ABX13108">
    <property type="protein sequence ID" value="ABX13108"/>
    <property type="gene ID" value="Nmar_1212"/>
</dbReference>
<dbReference type="Proteomes" id="UP000000792">
    <property type="component" value="Chromosome"/>
</dbReference>
<dbReference type="Gene3D" id="3.60.21.10">
    <property type="match status" value="1"/>
</dbReference>
<dbReference type="GO" id="GO:0003677">
    <property type="term" value="F:DNA binding"/>
    <property type="evidence" value="ECO:0000318"/>
    <property type="project" value="GO_Central"/>
</dbReference>
<dbReference type="InterPro" id="IPR029052">
    <property type="entry name" value="Metallo-depent_PP-like"/>
</dbReference>
<gene>
    <name evidence="5" type="ordered locus">Nmar_1212</name>
</gene>
<accession>A9A5V3</accession>
<evidence type="ECO:0000313" key="6">
    <source>
        <dbReference type="Proteomes" id="UP000000792"/>
    </source>
</evidence>
<keyword evidence="6" id="KW-1185">Reference proteome</keyword>
<dbReference type="InParanoid" id="A9A5V3"/>
<keyword evidence="3" id="KW-0269">Exonuclease</keyword>
<dbReference type="GO" id="GO:0004529">
    <property type="term" value="F:DNA exonuclease activity"/>
    <property type="evidence" value="ECO:0000318"/>
    <property type="project" value="GO_Central"/>
</dbReference>
<evidence type="ECO:0000259" key="4">
    <source>
        <dbReference type="Pfam" id="PF00149"/>
    </source>
</evidence>
<evidence type="ECO:0000256" key="2">
    <source>
        <dbReference type="ARBA" id="ARBA00022801"/>
    </source>
</evidence>
<keyword evidence="1" id="KW-0540">Nuclease</keyword>
<dbReference type="PANTHER" id="PTHR30337">
    <property type="entry name" value="COMPONENT OF ATP-DEPENDENT DSDNA EXONUCLEASE"/>
    <property type="match status" value="1"/>
</dbReference>
<dbReference type="InterPro" id="IPR050535">
    <property type="entry name" value="DNA_Repair-Maintenance_Comp"/>
</dbReference>
<dbReference type="PhylomeDB" id="A9A5V3"/>
<evidence type="ECO:0000313" key="5">
    <source>
        <dbReference type="EMBL" id="ABX13108.1"/>
    </source>
</evidence>
<dbReference type="HOGENOM" id="CLU_026621_5_0_2"/>
<evidence type="ECO:0000256" key="1">
    <source>
        <dbReference type="ARBA" id="ARBA00022722"/>
    </source>
</evidence>
<dbReference type="OrthoDB" id="11638at2157"/>
<dbReference type="PANTHER" id="PTHR30337:SF0">
    <property type="entry name" value="NUCLEASE SBCCD SUBUNIT D"/>
    <property type="match status" value="1"/>
</dbReference>
<keyword evidence="2" id="KW-0378">Hydrolase</keyword>
<dbReference type="KEGG" id="nmr:Nmar_1212"/>
<organism evidence="5 6">
    <name type="scientific">Nitrosopumilus maritimus (strain SCM1)</name>
    <dbReference type="NCBI Taxonomy" id="436308"/>
    <lineage>
        <taxon>Archaea</taxon>
        <taxon>Nitrososphaerota</taxon>
        <taxon>Nitrososphaeria</taxon>
        <taxon>Nitrosopumilales</taxon>
        <taxon>Nitrosopumilaceae</taxon>
        <taxon>Nitrosopumilus</taxon>
    </lineage>
</organism>
<dbReference type="GeneID" id="5774074"/>
<dbReference type="Pfam" id="PF00149">
    <property type="entry name" value="Metallophos"/>
    <property type="match status" value="1"/>
</dbReference>
<dbReference type="eggNOG" id="arCOG00397">
    <property type="taxonomic scope" value="Archaea"/>
</dbReference>
<feature type="domain" description="Calcineurin-like phosphoesterase" evidence="4">
    <location>
        <begin position="3"/>
        <end position="199"/>
    </location>
</feature>
<protein>
    <submittedName>
        <fullName evidence="5">Metallophosphoesterase</fullName>
    </submittedName>
</protein>
<dbReference type="AlphaFoldDB" id="A9A5V3"/>
<dbReference type="InterPro" id="IPR041796">
    <property type="entry name" value="Mre11_N"/>
</dbReference>
<dbReference type="EMBL" id="CP000866">
    <property type="protein sequence ID" value="ABX13108.1"/>
    <property type="molecule type" value="Genomic_DNA"/>
</dbReference>
<dbReference type="InterPro" id="IPR004843">
    <property type="entry name" value="Calcineurin-like_PHP"/>
</dbReference>
<dbReference type="STRING" id="436308.Nmar_1212"/>
<dbReference type="CDD" id="cd00840">
    <property type="entry name" value="MPP_Mre11_N"/>
    <property type="match status" value="1"/>
</dbReference>
<proteinExistence type="predicted"/>